<feature type="repeat" description="TPR" evidence="13">
    <location>
        <begin position="124"/>
        <end position="157"/>
    </location>
</feature>
<keyword evidence="10" id="KW-0539">Nucleus</keyword>
<dbReference type="Pfam" id="PF13181">
    <property type="entry name" value="TPR_8"/>
    <property type="match status" value="2"/>
</dbReference>
<evidence type="ECO:0000259" key="15">
    <source>
        <dbReference type="PROSITE" id="PS50076"/>
    </source>
</evidence>
<dbReference type="EMBL" id="JAODUO010000373">
    <property type="protein sequence ID" value="KAK2181954.1"/>
    <property type="molecule type" value="Genomic_DNA"/>
</dbReference>
<dbReference type="Pfam" id="PF13432">
    <property type="entry name" value="TPR_16"/>
    <property type="match status" value="1"/>
</dbReference>
<keyword evidence="5" id="KW-0677">Repeat</keyword>
<dbReference type="PROSITE" id="PS50005">
    <property type="entry name" value="TPR"/>
    <property type="match status" value="5"/>
</dbReference>
<accession>A0AAD9L229</accession>
<evidence type="ECO:0000256" key="2">
    <source>
        <dbReference type="ARBA" id="ARBA00004245"/>
    </source>
</evidence>
<reference evidence="16" key="1">
    <citation type="journal article" date="2023" name="Mol. Biol. Evol.">
        <title>Third-Generation Sequencing Reveals the Adaptive Role of the Epigenome in Three Deep-Sea Polychaetes.</title>
        <authorList>
            <person name="Perez M."/>
            <person name="Aroh O."/>
            <person name="Sun Y."/>
            <person name="Lan Y."/>
            <person name="Juniper S.K."/>
            <person name="Young C.R."/>
            <person name="Angers B."/>
            <person name="Qian P.Y."/>
        </authorList>
    </citation>
    <scope>NUCLEOTIDE SEQUENCE</scope>
    <source>
        <strain evidence="16">R07B-5</strain>
    </source>
</reference>
<dbReference type="GO" id="GO:0005856">
    <property type="term" value="C:cytoskeleton"/>
    <property type="evidence" value="ECO:0007669"/>
    <property type="project" value="UniProtKB-SubCell"/>
</dbReference>
<comment type="subcellular location">
    <subcellularLocation>
        <location evidence="2">Cytoplasm</location>
        <location evidence="2">Cytoskeleton</location>
    </subcellularLocation>
    <subcellularLocation>
        <location evidence="1">Nucleus</location>
    </subcellularLocation>
</comment>
<evidence type="ECO:0000256" key="11">
    <source>
        <dbReference type="ARBA" id="ARBA00053178"/>
    </source>
</evidence>
<comment type="function">
    <text evidence="11">Acts as a co-chaperone regulating the molecular chaperones HSP70 and HSP90 in folding of steroid receptors, such as the glucocorticoid receptor and the progesterone receptor. Proposed to act as a recycling chaperone by facilitating the return of chaperone substrates to early stages of chaperoning if further folding is required. In vitro, induces ATP-independent dissociation of HSP90 but not of HSP70 from the chaperone-substrate complexes. Recruits NR1I3 to the cytoplasm.</text>
</comment>
<feature type="repeat" description="TPR" evidence="13">
    <location>
        <begin position="90"/>
        <end position="123"/>
    </location>
</feature>
<keyword evidence="9" id="KW-0206">Cytoskeleton</keyword>
<dbReference type="PROSITE" id="PS50076">
    <property type="entry name" value="DNAJ_2"/>
    <property type="match status" value="1"/>
</dbReference>
<keyword evidence="7" id="KW-0007">Acetylation</keyword>
<dbReference type="InterPro" id="IPR011990">
    <property type="entry name" value="TPR-like_helical_dom_sf"/>
</dbReference>
<dbReference type="Pfam" id="PF00226">
    <property type="entry name" value="DnaJ"/>
    <property type="match status" value="1"/>
</dbReference>
<dbReference type="InterPro" id="IPR019734">
    <property type="entry name" value="TPR_rpt"/>
</dbReference>
<evidence type="ECO:0000256" key="7">
    <source>
        <dbReference type="ARBA" id="ARBA00022990"/>
    </source>
</evidence>
<evidence type="ECO:0000256" key="3">
    <source>
        <dbReference type="ARBA" id="ARBA00022490"/>
    </source>
</evidence>
<dbReference type="SUPFAM" id="SSF48452">
    <property type="entry name" value="TPR-like"/>
    <property type="match status" value="3"/>
</dbReference>
<evidence type="ECO:0000256" key="9">
    <source>
        <dbReference type="ARBA" id="ARBA00023212"/>
    </source>
</evidence>
<keyword evidence="3" id="KW-0963">Cytoplasm</keyword>
<dbReference type="FunFam" id="1.25.40.10:FF:000097">
    <property type="entry name" value="DnaJ homolog subfamily C member 7 homolog"/>
    <property type="match status" value="1"/>
</dbReference>
<feature type="compositionally biased region" description="Acidic residues" evidence="14">
    <location>
        <begin position="11"/>
        <end position="34"/>
    </location>
</feature>
<evidence type="ECO:0000256" key="14">
    <source>
        <dbReference type="SAM" id="MobiDB-lite"/>
    </source>
</evidence>
<evidence type="ECO:0000256" key="8">
    <source>
        <dbReference type="ARBA" id="ARBA00023186"/>
    </source>
</evidence>
<feature type="domain" description="J" evidence="15">
    <location>
        <begin position="409"/>
        <end position="479"/>
    </location>
</feature>
<feature type="region of interest" description="Disordered" evidence="14">
    <location>
        <begin position="431"/>
        <end position="453"/>
    </location>
</feature>
<evidence type="ECO:0000256" key="12">
    <source>
        <dbReference type="ARBA" id="ARBA00071603"/>
    </source>
</evidence>
<dbReference type="PANTHER" id="PTHR45188:SF2">
    <property type="entry name" value="DNAJ HOMOLOG SUBFAMILY C MEMBER 7"/>
    <property type="match status" value="1"/>
</dbReference>
<name>A0AAD9L229_RIDPI</name>
<feature type="repeat" description="TPR" evidence="13">
    <location>
        <begin position="356"/>
        <end position="389"/>
    </location>
</feature>
<dbReference type="SMART" id="SM00271">
    <property type="entry name" value="DnaJ"/>
    <property type="match status" value="1"/>
</dbReference>
<feature type="repeat" description="TPR" evidence="13">
    <location>
        <begin position="284"/>
        <end position="317"/>
    </location>
</feature>
<dbReference type="Proteomes" id="UP001209878">
    <property type="component" value="Unassembled WGS sequence"/>
</dbReference>
<dbReference type="PRINTS" id="PR00625">
    <property type="entry name" value="JDOMAIN"/>
</dbReference>
<keyword evidence="8" id="KW-0143">Chaperone</keyword>
<evidence type="ECO:0000256" key="5">
    <source>
        <dbReference type="ARBA" id="ARBA00022737"/>
    </source>
</evidence>
<keyword evidence="4" id="KW-0597">Phosphoprotein</keyword>
<gene>
    <name evidence="16" type="ORF">NP493_374g02006</name>
</gene>
<organism evidence="16 17">
    <name type="scientific">Ridgeia piscesae</name>
    <name type="common">Tubeworm</name>
    <dbReference type="NCBI Taxonomy" id="27915"/>
    <lineage>
        <taxon>Eukaryota</taxon>
        <taxon>Metazoa</taxon>
        <taxon>Spiralia</taxon>
        <taxon>Lophotrochozoa</taxon>
        <taxon>Annelida</taxon>
        <taxon>Polychaeta</taxon>
        <taxon>Sedentaria</taxon>
        <taxon>Canalipalpata</taxon>
        <taxon>Sabellida</taxon>
        <taxon>Siboglinidae</taxon>
        <taxon>Ridgeia</taxon>
    </lineage>
</organism>
<evidence type="ECO:0000256" key="1">
    <source>
        <dbReference type="ARBA" id="ARBA00004123"/>
    </source>
</evidence>
<dbReference type="CDD" id="cd06257">
    <property type="entry name" value="DnaJ"/>
    <property type="match status" value="1"/>
</dbReference>
<dbReference type="SMART" id="SM00028">
    <property type="entry name" value="TPR"/>
    <property type="match status" value="8"/>
</dbReference>
<evidence type="ECO:0000256" key="6">
    <source>
        <dbReference type="ARBA" id="ARBA00022803"/>
    </source>
</evidence>
<dbReference type="InterPro" id="IPR036869">
    <property type="entry name" value="J_dom_sf"/>
</dbReference>
<proteinExistence type="predicted"/>
<dbReference type="AlphaFoldDB" id="A0AAD9L229"/>
<keyword evidence="6 13" id="KW-0802">TPR repeat</keyword>
<evidence type="ECO:0000256" key="10">
    <source>
        <dbReference type="ARBA" id="ARBA00023242"/>
    </source>
</evidence>
<dbReference type="Gene3D" id="1.10.287.110">
    <property type="entry name" value="DnaJ domain"/>
    <property type="match status" value="1"/>
</dbReference>
<feature type="repeat" description="TPR" evidence="13">
    <location>
        <begin position="238"/>
        <end position="271"/>
    </location>
</feature>
<dbReference type="InterPro" id="IPR001623">
    <property type="entry name" value="DnaJ_domain"/>
</dbReference>
<feature type="compositionally biased region" description="Basic and acidic residues" evidence="14">
    <location>
        <begin position="436"/>
        <end position="453"/>
    </location>
</feature>
<comment type="caution">
    <text evidence="16">The sequence shown here is derived from an EMBL/GenBank/DDBJ whole genome shotgun (WGS) entry which is preliminary data.</text>
</comment>
<evidence type="ECO:0000313" key="16">
    <source>
        <dbReference type="EMBL" id="KAK2181954.1"/>
    </source>
</evidence>
<evidence type="ECO:0000256" key="13">
    <source>
        <dbReference type="PROSITE-ProRule" id="PRU00339"/>
    </source>
</evidence>
<dbReference type="FunFam" id="1.10.287.110:FF:000018">
    <property type="entry name" value="DnaJ (Hsp40) homolog, subfamily C, member 7"/>
    <property type="match status" value="1"/>
</dbReference>
<keyword evidence="17" id="KW-1185">Reference proteome</keyword>
<dbReference type="Gene3D" id="1.25.40.10">
    <property type="entry name" value="Tetratricopeptide repeat domain"/>
    <property type="match status" value="1"/>
</dbReference>
<dbReference type="GO" id="GO:0005634">
    <property type="term" value="C:nucleus"/>
    <property type="evidence" value="ECO:0007669"/>
    <property type="project" value="UniProtKB-SubCell"/>
</dbReference>
<sequence length="671" mass="75971">MSAETFPDGTIEQETDTNMGQEDEYSDDVEMNEDIDEPVEKQMKAEMTPEQKADIAEKKKVEGNKLYVDKKYGMALQLYTEAIELCPTCAAYYSNRSATHIMMNHFKQALEDARMAIRIDPNFAKGHMREGKCHMSMGEASAAVRSYQTALQLDPQSAAAQREVLQAKTLQQLEDRATACYKKGDFRQVVYCMDRCLEISPGCSRFKVLKAECLALLKRYEESQIIANDLLRFDGMNVDAMYVRGLCLYYEDNMDKAFHHFQHVLRLAPDHQHAKTIYKKAKSLHQKKEAGNEAFRVGKLQDALTLYSEALEIDPNNVLTNSKLYNNRATVLARQKRLDEAITDCTAAIKLDETYTKAYLRRAKCFMDTEKYEEAVRDYEHVYKTNKTREHKLLVQEAKLELKKSKRKDYYKVLGVNKTATDDEIKKAYRKRALAHHPDRHSNATEESRKEEEKKFKEIGQAYTILSDPKKKARYDSGQDLEDLESPGFNDIDPSQIFQAFFGGGGRRRWSQLRLPPTTRWLPRRLPVPVWISEGREWWRRSLPATRPGSVAVTDSNTSGVTWCQAAGDFLCGLSVVSGLTPPRQFCCCSSSETVPPPIEPGRVRHNGLLPAVVSVLGTSTTCCVVHPIVDPNAGSVSVLFGPCTLVYPVHRITDPDSAKCVGPTKRVGLV</sequence>
<evidence type="ECO:0000256" key="4">
    <source>
        <dbReference type="ARBA" id="ARBA00022553"/>
    </source>
</evidence>
<dbReference type="PANTHER" id="PTHR45188">
    <property type="entry name" value="DNAJ PROTEIN P58IPK HOMOLOG"/>
    <property type="match status" value="1"/>
</dbReference>
<feature type="region of interest" description="Disordered" evidence="14">
    <location>
        <begin position="1"/>
        <end position="34"/>
    </location>
</feature>
<dbReference type="SUPFAM" id="SSF46565">
    <property type="entry name" value="Chaperone J-domain"/>
    <property type="match status" value="1"/>
</dbReference>
<evidence type="ECO:0000313" key="17">
    <source>
        <dbReference type="Proteomes" id="UP001209878"/>
    </source>
</evidence>
<protein>
    <recommendedName>
        <fullName evidence="12">DnaJ homolog subfamily C member 7</fullName>
    </recommendedName>
</protein>